<dbReference type="RefSeq" id="WP_147682636.1">
    <property type="nucleotide sequence ID" value="NZ_VDUX01000001.1"/>
</dbReference>
<protein>
    <submittedName>
        <fullName evidence="1">Cold-shock protein</fullName>
    </submittedName>
</protein>
<dbReference type="AlphaFoldDB" id="A0A5C8NNF6"/>
<dbReference type="Proteomes" id="UP000321571">
    <property type="component" value="Unassembled WGS sequence"/>
</dbReference>
<dbReference type="OrthoDB" id="3830203at2"/>
<evidence type="ECO:0000313" key="2">
    <source>
        <dbReference type="Proteomes" id="UP000321571"/>
    </source>
</evidence>
<proteinExistence type="predicted"/>
<sequence>MQGTVATYDPVSRSGDLLTDDGLRMAFPGEALAEHIRHLRIGQRVFIDAGEQGITGIRLW</sequence>
<reference evidence="1 2" key="1">
    <citation type="submission" date="2019-06" db="EMBL/GenBank/DDBJ databases">
        <title>Aeromicrobium sp. nov., isolated from a maize field.</title>
        <authorList>
            <person name="Lin S.-Y."/>
            <person name="Tsai C.-F."/>
            <person name="Young C.-C."/>
        </authorList>
    </citation>
    <scope>NUCLEOTIDE SEQUENCE [LARGE SCALE GENOMIC DNA]</scope>
    <source>
        <strain evidence="1 2">CC-CFT486</strain>
    </source>
</reference>
<keyword evidence="2" id="KW-1185">Reference proteome</keyword>
<accession>A0A5C8NNF6</accession>
<organism evidence="1 2">
    <name type="scientific">Aeromicrobium terrae</name>
    <dbReference type="NCBI Taxonomy" id="2498846"/>
    <lineage>
        <taxon>Bacteria</taxon>
        <taxon>Bacillati</taxon>
        <taxon>Actinomycetota</taxon>
        <taxon>Actinomycetes</taxon>
        <taxon>Propionibacteriales</taxon>
        <taxon>Nocardioidaceae</taxon>
        <taxon>Aeromicrobium</taxon>
    </lineage>
</organism>
<name>A0A5C8NNF6_9ACTN</name>
<gene>
    <name evidence="1" type="ORF">FHP06_00130</name>
</gene>
<dbReference type="EMBL" id="VDUX01000001">
    <property type="protein sequence ID" value="TXL62696.1"/>
    <property type="molecule type" value="Genomic_DNA"/>
</dbReference>
<evidence type="ECO:0000313" key="1">
    <source>
        <dbReference type="EMBL" id="TXL62696.1"/>
    </source>
</evidence>
<comment type="caution">
    <text evidence="1">The sequence shown here is derived from an EMBL/GenBank/DDBJ whole genome shotgun (WGS) entry which is preliminary data.</text>
</comment>